<comment type="caution">
    <text evidence="4">The sequence shown here is derived from an EMBL/GenBank/DDBJ whole genome shotgun (WGS) entry which is preliminary data.</text>
</comment>
<evidence type="ECO:0000313" key="4">
    <source>
        <dbReference type="EMBL" id="KAF6199516.1"/>
    </source>
</evidence>
<dbReference type="OrthoDB" id="5793314at2759"/>
<dbReference type="PANTHER" id="PTHR24260:SF147">
    <property type="entry name" value="EG:BACR7A4.3 PROTEIN-RELATED"/>
    <property type="match status" value="1"/>
</dbReference>
<dbReference type="PRINTS" id="PR00722">
    <property type="entry name" value="CHYMOTRYPSIN"/>
</dbReference>
<proteinExistence type="predicted"/>
<protein>
    <recommendedName>
        <fullName evidence="3">Peptidase S1 domain-containing protein</fullName>
    </recommendedName>
</protein>
<feature type="domain" description="Peptidase S1" evidence="3">
    <location>
        <begin position="459"/>
        <end position="713"/>
    </location>
</feature>
<dbReference type="PROSITE" id="PS50240">
    <property type="entry name" value="TRYPSIN_DOM"/>
    <property type="match status" value="1"/>
</dbReference>
<dbReference type="InterPro" id="IPR001314">
    <property type="entry name" value="Peptidase_S1A"/>
</dbReference>
<dbReference type="InterPro" id="IPR001254">
    <property type="entry name" value="Trypsin_dom"/>
</dbReference>
<dbReference type="AlphaFoldDB" id="A0A8S9WUK4"/>
<dbReference type="InterPro" id="IPR018114">
    <property type="entry name" value="TRYPSIN_HIS"/>
</dbReference>
<name>A0A8S9WUK4_APOLU</name>
<evidence type="ECO:0000259" key="3">
    <source>
        <dbReference type="PROSITE" id="PS50240"/>
    </source>
</evidence>
<dbReference type="SUPFAM" id="SSF50494">
    <property type="entry name" value="Trypsin-like serine proteases"/>
    <property type="match status" value="1"/>
</dbReference>
<feature type="region of interest" description="Disordered" evidence="2">
    <location>
        <begin position="208"/>
        <end position="238"/>
    </location>
</feature>
<accession>A0A8S9WUK4</accession>
<dbReference type="Gene3D" id="2.40.10.10">
    <property type="entry name" value="Trypsin-like serine proteases"/>
    <property type="match status" value="2"/>
</dbReference>
<evidence type="ECO:0000256" key="1">
    <source>
        <dbReference type="ARBA" id="ARBA00023157"/>
    </source>
</evidence>
<gene>
    <name evidence="4" type="ORF">GE061_007542</name>
</gene>
<dbReference type="PANTHER" id="PTHR24260">
    <property type="match status" value="1"/>
</dbReference>
<feature type="region of interest" description="Disordered" evidence="2">
    <location>
        <begin position="403"/>
        <end position="423"/>
    </location>
</feature>
<organism evidence="4 5">
    <name type="scientific">Apolygus lucorum</name>
    <name type="common">Small green plant bug</name>
    <name type="synonym">Lygocoris lucorum</name>
    <dbReference type="NCBI Taxonomy" id="248454"/>
    <lineage>
        <taxon>Eukaryota</taxon>
        <taxon>Metazoa</taxon>
        <taxon>Ecdysozoa</taxon>
        <taxon>Arthropoda</taxon>
        <taxon>Hexapoda</taxon>
        <taxon>Insecta</taxon>
        <taxon>Pterygota</taxon>
        <taxon>Neoptera</taxon>
        <taxon>Paraneoptera</taxon>
        <taxon>Hemiptera</taxon>
        <taxon>Heteroptera</taxon>
        <taxon>Panheteroptera</taxon>
        <taxon>Cimicomorpha</taxon>
        <taxon>Miridae</taxon>
        <taxon>Mirini</taxon>
        <taxon>Apolygus</taxon>
    </lineage>
</organism>
<dbReference type="InterPro" id="IPR043504">
    <property type="entry name" value="Peptidase_S1_PA_chymotrypsin"/>
</dbReference>
<dbReference type="InterPro" id="IPR009003">
    <property type="entry name" value="Peptidase_S1_PA"/>
</dbReference>
<feature type="compositionally biased region" description="Basic residues" evidence="2">
    <location>
        <begin position="218"/>
        <end position="232"/>
    </location>
</feature>
<keyword evidence="1" id="KW-1015">Disulfide bond</keyword>
<dbReference type="GO" id="GO:0004252">
    <property type="term" value="F:serine-type endopeptidase activity"/>
    <property type="evidence" value="ECO:0007669"/>
    <property type="project" value="InterPro"/>
</dbReference>
<dbReference type="SMART" id="SM00020">
    <property type="entry name" value="Tryp_SPc"/>
    <property type="match status" value="1"/>
</dbReference>
<dbReference type="CDD" id="cd00190">
    <property type="entry name" value="Tryp_SPc"/>
    <property type="match status" value="1"/>
</dbReference>
<dbReference type="EMBL" id="WIXP02000015">
    <property type="protein sequence ID" value="KAF6199516.1"/>
    <property type="molecule type" value="Genomic_DNA"/>
</dbReference>
<keyword evidence="5" id="KW-1185">Reference proteome</keyword>
<dbReference type="GO" id="GO:0006508">
    <property type="term" value="P:proteolysis"/>
    <property type="evidence" value="ECO:0007669"/>
    <property type="project" value="InterPro"/>
</dbReference>
<evidence type="ECO:0000256" key="2">
    <source>
        <dbReference type="SAM" id="MobiDB-lite"/>
    </source>
</evidence>
<dbReference type="Proteomes" id="UP000466442">
    <property type="component" value="Unassembled WGS sequence"/>
</dbReference>
<dbReference type="FunFam" id="2.40.10.10:FF:000068">
    <property type="entry name" value="transmembrane protease serine 2"/>
    <property type="match status" value="1"/>
</dbReference>
<evidence type="ECO:0000313" key="5">
    <source>
        <dbReference type="Proteomes" id="UP000466442"/>
    </source>
</evidence>
<sequence length="714" mass="78189">MAEDLEKRSTFGVYRFNDCSRRKELSNFIQDLPQKPPPQRSAKKLKDAEAMALEDECDPIGSPRGGLQPGMLLLLPFAAYSKLDADEGTSCTSSQGWDGHCVLSYECAELGQLVVKGYTPELCNTAGPVICCPWGSSDDVPAARPGVASTTFRPVNISPSPTPYVAEESHPRIRKVSIPQMRIRRRRPAKRHAHAHILLKTYNDDDDDDGGGVNVLIRTRRPKPSRRRKRRPVGSQVRNTGYSTLTRKALKPGMSDHGYSTPEYGHSNGEHGYSTPEYGQANVEHGYSTPDYGFSLADHGYSTPEHGYSTPEHGFSSTPDYGFSHGDHGFSTPDYMPDNFPPGHQVSLAAQIAEAKLEADQEAALLLADMSIAQSVTVHPSRAPSPTPRLHQAGTTPRMSRIIGPSRFRAPPPSQNTRVNVTSPRKSGIMCDAYSEAMMETVAELSKKGVVSKKTERCTLNGLTSNAKSAAALVGEFPHVVGLGYSDQNMKTIWGKCSGALISEEFILTAAHCTHAPAGRPISIGMGSKTLHSATDSEIGIKEILVHPQYNKTTYSNDLALLRLAKKTRLSDTLRPACLQTSQVTPRSLVSSHWSNLPPVTLEIKTHTNETHLFSNPEVMGLQKEKMTLLKNKDCDINVDLNDGFICAQSAVHRRSDDEECQGYGGDALQYRNAANKCMYTLVGIAVENVCDESPIAFTKVAHYLNWIESIVWA</sequence>
<dbReference type="PROSITE" id="PS00134">
    <property type="entry name" value="TRYPSIN_HIS"/>
    <property type="match status" value="1"/>
</dbReference>
<dbReference type="Pfam" id="PF00089">
    <property type="entry name" value="Trypsin"/>
    <property type="match status" value="1"/>
</dbReference>
<reference evidence="4" key="1">
    <citation type="journal article" date="2021" name="Mol. Ecol. Resour.">
        <title>Apolygus lucorum genome provides insights into omnivorousness and mesophyll feeding.</title>
        <authorList>
            <person name="Liu Y."/>
            <person name="Liu H."/>
            <person name="Wang H."/>
            <person name="Huang T."/>
            <person name="Liu B."/>
            <person name="Yang B."/>
            <person name="Yin L."/>
            <person name="Li B."/>
            <person name="Zhang Y."/>
            <person name="Zhang S."/>
            <person name="Jiang F."/>
            <person name="Zhang X."/>
            <person name="Ren Y."/>
            <person name="Wang B."/>
            <person name="Wang S."/>
            <person name="Lu Y."/>
            <person name="Wu K."/>
            <person name="Fan W."/>
            <person name="Wang G."/>
        </authorList>
    </citation>
    <scope>NUCLEOTIDE SEQUENCE</scope>
    <source>
        <strain evidence="4">12Hb</strain>
    </source>
</reference>
<dbReference type="InterPro" id="IPR051333">
    <property type="entry name" value="CLIP_Serine_Protease"/>
</dbReference>